<dbReference type="InterPro" id="IPR032466">
    <property type="entry name" value="Metal_Hydrolase"/>
</dbReference>
<proteinExistence type="inferred from homology"/>
<feature type="binding site" evidence="7">
    <location>
        <position position="191"/>
    </location>
    <ligand>
        <name>Zn(2+)</name>
        <dbReference type="ChEBI" id="CHEBI:29105"/>
    </ligand>
</feature>
<feature type="binding site" evidence="7">
    <location>
        <position position="212"/>
    </location>
    <ligand>
        <name>Zn(2+)</name>
        <dbReference type="ChEBI" id="CHEBI:29105"/>
    </ligand>
</feature>
<name>A0A9W5YE74_9FIRM</name>
<dbReference type="PANTHER" id="PTHR11113:SF14">
    <property type="entry name" value="N-ACETYLGLUCOSAMINE-6-PHOSPHATE DEACETYLASE"/>
    <property type="match status" value="1"/>
</dbReference>
<dbReference type="NCBIfam" id="TIGR00221">
    <property type="entry name" value="nagA"/>
    <property type="match status" value="1"/>
</dbReference>
<feature type="active site" description="Proton donor/acceptor" evidence="6">
    <location>
        <position position="269"/>
    </location>
</feature>
<dbReference type="Pfam" id="PF01979">
    <property type="entry name" value="Amidohydro_1"/>
    <property type="match status" value="1"/>
</dbReference>
<evidence type="ECO:0000256" key="1">
    <source>
        <dbReference type="ARBA" id="ARBA00010716"/>
    </source>
</evidence>
<dbReference type="RefSeq" id="WP_281819215.1">
    <property type="nucleotide sequence ID" value="NZ_BRLB01000022.1"/>
</dbReference>
<evidence type="ECO:0000256" key="3">
    <source>
        <dbReference type="ARBA" id="ARBA00022801"/>
    </source>
</evidence>
<dbReference type="Proteomes" id="UP001144256">
    <property type="component" value="Unassembled WGS sequence"/>
</dbReference>
<keyword evidence="3 5" id="KW-0378">Hydrolase</keyword>
<organism evidence="9 10">
    <name type="scientific">Vallitalea longa</name>
    <dbReference type="NCBI Taxonomy" id="2936439"/>
    <lineage>
        <taxon>Bacteria</taxon>
        <taxon>Bacillati</taxon>
        <taxon>Bacillota</taxon>
        <taxon>Clostridia</taxon>
        <taxon>Lachnospirales</taxon>
        <taxon>Vallitaleaceae</taxon>
        <taxon>Vallitalea</taxon>
    </lineage>
</organism>
<dbReference type="SUPFAM" id="SSF51556">
    <property type="entry name" value="Metallo-dependent hydrolases"/>
    <property type="match status" value="1"/>
</dbReference>
<comment type="caution">
    <text evidence="9">The sequence shown here is derived from an EMBL/GenBank/DDBJ whole genome shotgun (WGS) entry which is preliminary data.</text>
</comment>
<dbReference type="EMBL" id="BRLB01000022">
    <property type="protein sequence ID" value="GKX31887.1"/>
    <property type="molecule type" value="Genomic_DNA"/>
</dbReference>
<feature type="binding site" evidence="7">
    <location>
        <position position="125"/>
    </location>
    <ligand>
        <name>Zn(2+)</name>
        <dbReference type="ChEBI" id="CHEBI:29105"/>
    </ligand>
</feature>
<dbReference type="PANTHER" id="PTHR11113">
    <property type="entry name" value="N-ACETYLGLUCOSAMINE-6-PHOSPHATE DEACETYLASE"/>
    <property type="match status" value="1"/>
</dbReference>
<reference evidence="9" key="1">
    <citation type="submission" date="2022-06" db="EMBL/GenBank/DDBJ databases">
        <title>Vallitalea longa sp. nov., an anaerobic bacterium isolated from marine sediment.</title>
        <authorList>
            <person name="Hirano S."/>
            <person name="Terahara T."/>
            <person name="Mori K."/>
            <person name="Hamada M."/>
            <person name="Matsumoto R."/>
            <person name="Kobayashi T."/>
        </authorList>
    </citation>
    <scope>NUCLEOTIDE SEQUENCE</scope>
    <source>
        <strain evidence="9">SH18-1</strain>
    </source>
</reference>
<gene>
    <name evidence="9" type="primary">nagA_2</name>
    <name evidence="9" type="ORF">SH1V18_43670</name>
</gene>
<keyword evidence="2 7" id="KW-0479">Metal-binding</keyword>
<dbReference type="PIRSF" id="PIRSF038994">
    <property type="entry name" value="NagA"/>
    <property type="match status" value="1"/>
</dbReference>
<sequence>MIIKNGKVLVDSEFSLRDVVIKDSKICGYNLDGLMDNQVIDAEGMYVLPGFIDVHTHGGNGIDTNLADKEELNKLSEFFATKGVTGYLPTILTDTHERTCEIVEMVGNTIKEQKEGSKILGIHMEGPFLSHEFKGAMPDDLIVDCSLEKLMEYEVRSNNNIKTITVAAENTGVQELIRYAVAKGIIVSLGHSGATYEDCMMCIEEGANRITHTFNGMRQLHQHQPSILGAALESDVYCEAICDGLHLHPGIVRLMIKTKGIDRVIGITDSVMAAGLPDGKYKLGVNDIVVINGDARLVHGDSRAGSTLTMDKALKNIMEFTRLPLEESIKMLTINPAKMLKIDRNKGSLDIDKDADIVIMDKDMNVIYTIVEGKIVYNNNLID</sequence>
<comment type="cofactor">
    <cofactor evidence="7">
        <name>a divalent metal cation</name>
        <dbReference type="ChEBI" id="CHEBI:60240"/>
    </cofactor>
    <text evidence="7">Binds 1 divalent metal cation per subunit.</text>
</comment>
<dbReference type="InterPro" id="IPR003764">
    <property type="entry name" value="GlcNAc_6-P_deAcase"/>
</dbReference>
<protein>
    <submittedName>
        <fullName evidence="9">N-acetylglucosamine-6-phosphate deacetylase</fullName>
    </submittedName>
</protein>
<dbReference type="InterPro" id="IPR006680">
    <property type="entry name" value="Amidohydro-rel"/>
</dbReference>
<evidence type="ECO:0000313" key="10">
    <source>
        <dbReference type="Proteomes" id="UP001144256"/>
    </source>
</evidence>
<dbReference type="Gene3D" id="2.30.40.10">
    <property type="entry name" value="Urease, subunit C, domain 1"/>
    <property type="match status" value="1"/>
</dbReference>
<dbReference type="GO" id="GO:0006046">
    <property type="term" value="P:N-acetylglucosamine catabolic process"/>
    <property type="evidence" value="ECO:0007669"/>
    <property type="project" value="TreeGrafter"/>
</dbReference>
<evidence type="ECO:0000259" key="8">
    <source>
        <dbReference type="Pfam" id="PF01979"/>
    </source>
</evidence>
<dbReference type="AlphaFoldDB" id="A0A9W5YE74"/>
<keyword evidence="10" id="KW-1185">Reference proteome</keyword>
<evidence type="ECO:0000313" key="9">
    <source>
        <dbReference type="EMBL" id="GKX31887.1"/>
    </source>
</evidence>
<evidence type="ECO:0000256" key="5">
    <source>
        <dbReference type="PIRNR" id="PIRNR038994"/>
    </source>
</evidence>
<dbReference type="SUPFAM" id="SSF51338">
    <property type="entry name" value="Composite domain of metallo-dependent hydrolases"/>
    <property type="match status" value="1"/>
</dbReference>
<keyword evidence="4 5" id="KW-0119">Carbohydrate metabolism</keyword>
<evidence type="ECO:0000256" key="2">
    <source>
        <dbReference type="ARBA" id="ARBA00022723"/>
    </source>
</evidence>
<dbReference type="Gene3D" id="3.20.20.140">
    <property type="entry name" value="Metal-dependent hydrolases"/>
    <property type="match status" value="1"/>
</dbReference>
<evidence type="ECO:0000256" key="6">
    <source>
        <dbReference type="PIRSR" id="PIRSR038994-1"/>
    </source>
</evidence>
<comment type="similarity">
    <text evidence="1 5">Belongs to the metallo-dependent hydrolases superfamily. NagA family.</text>
</comment>
<accession>A0A9W5YE74</accession>
<evidence type="ECO:0000256" key="7">
    <source>
        <dbReference type="PIRSR" id="PIRSR038994-3"/>
    </source>
</evidence>
<dbReference type="CDD" id="cd00854">
    <property type="entry name" value="NagA"/>
    <property type="match status" value="1"/>
</dbReference>
<dbReference type="InterPro" id="IPR011059">
    <property type="entry name" value="Metal-dep_hydrolase_composite"/>
</dbReference>
<dbReference type="GO" id="GO:0046872">
    <property type="term" value="F:metal ion binding"/>
    <property type="evidence" value="ECO:0007669"/>
    <property type="project" value="UniProtKB-KW"/>
</dbReference>
<feature type="domain" description="Amidohydrolase-related" evidence="8">
    <location>
        <begin position="46"/>
        <end position="376"/>
    </location>
</feature>
<evidence type="ECO:0000256" key="4">
    <source>
        <dbReference type="ARBA" id="ARBA00023277"/>
    </source>
</evidence>
<dbReference type="GO" id="GO:0008448">
    <property type="term" value="F:N-acetylglucosamine-6-phosphate deacetylase activity"/>
    <property type="evidence" value="ECO:0007669"/>
    <property type="project" value="InterPro"/>
</dbReference>